<dbReference type="Proteomes" id="UP000272528">
    <property type="component" value="Chromosome"/>
</dbReference>
<proteinExistence type="predicted"/>
<dbReference type="EMBL" id="CP034437">
    <property type="protein sequence ID" value="AZN43356.1"/>
    <property type="molecule type" value="Genomic_DNA"/>
</dbReference>
<dbReference type="KEGG" id="palb:EJC50_29445"/>
<evidence type="ECO:0000313" key="1">
    <source>
        <dbReference type="EMBL" id="AZN43356.1"/>
    </source>
</evidence>
<evidence type="ECO:0000313" key="2">
    <source>
        <dbReference type="Proteomes" id="UP000272528"/>
    </source>
</evidence>
<dbReference type="AlphaFoldDB" id="A0A3S9ACG5"/>
<accession>A0A3S9ACG5</accession>
<gene>
    <name evidence="1" type="ORF">EJC50_29445</name>
</gene>
<protein>
    <submittedName>
        <fullName evidence="1">Uncharacterized protein</fullName>
    </submittedName>
</protein>
<reference evidence="2" key="1">
    <citation type="submission" date="2018-12" db="EMBL/GenBank/DDBJ databases">
        <title>Genome sequence of Peanibacillus sp.</title>
        <authorList>
            <person name="Subramani G."/>
            <person name="Srinivasan S."/>
            <person name="Kim M.K."/>
        </authorList>
    </citation>
    <scope>NUCLEOTIDE SEQUENCE [LARGE SCALE GENOMIC DNA]</scope>
    <source>
        <strain evidence="2">18JY67-1</strain>
    </source>
</reference>
<organism evidence="1 2">
    <name type="scientific">Paenibacillus albus</name>
    <dbReference type="NCBI Taxonomy" id="2495582"/>
    <lineage>
        <taxon>Bacteria</taxon>
        <taxon>Bacillati</taxon>
        <taxon>Bacillota</taxon>
        <taxon>Bacilli</taxon>
        <taxon>Bacillales</taxon>
        <taxon>Paenibacillaceae</taxon>
        <taxon>Paenibacillus</taxon>
    </lineage>
</organism>
<dbReference type="OrthoDB" id="2636293at2"/>
<keyword evidence="2" id="KW-1185">Reference proteome</keyword>
<dbReference type="RefSeq" id="WP_126019813.1">
    <property type="nucleotide sequence ID" value="NZ_CP034437.1"/>
</dbReference>
<sequence>MGLLNLPRIPRGASPEQMANIYNQAIEEMEHRVNGFLQSSNIQEVGGWKVGQTELESKDKDVGMSTVDTSGDDVRFWAGGSNPDTAPWRVTKSGKMTATGAKIESNPGGYPNIVLDPSDDSIVVYFAADKYVGMGAIFGVTPEVKLVNGTKAADITMSTNFQLLTNANIDIGTITPGGKVNILGDNVFVDSFSYLKPADVPGFPSLSSQLSQKAIAGANTSSAGGGTFNGGIPIGTVLATAGGGSVTWNGISIPSHSHNQN</sequence>
<name>A0A3S9ACG5_9BACL</name>